<reference evidence="1" key="1">
    <citation type="submission" date="2023-07" db="EMBL/GenBank/DDBJ databases">
        <title>Black Yeasts Isolated from many extreme environments.</title>
        <authorList>
            <person name="Coleine C."/>
            <person name="Stajich J.E."/>
            <person name="Selbmann L."/>
        </authorList>
    </citation>
    <scope>NUCLEOTIDE SEQUENCE</scope>
    <source>
        <strain evidence="1">CCFEE 5714</strain>
    </source>
</reference>
<sequence>MSLGYTLAQSIAALERIASLDPEYTSDSEESLASSVPVNADNEGPRYRGAYQTSASQDEENLTHASTLQSLSQSANSEKAQSSRRDKKDADRDANDFYLSLNLTRVIETSVSFLALVLSFLNPAIAIGIIGLVADHLNWTTGRGNQESNTVDAVIVAWVNNTRTHDRFMTRMFYLPMNYDTQKFVALLVAAVTCTLGGFVIAPLSIVRWRTIRRSVKLSRKSNTSQPRLLFACVIFDTFTFAVALIVIIYARGLFVTYGAEYTHDIDPQWFHPSLSAPWQQDNVTRSYRSPTHYNPITWNCRFQAHVSSSMQHRIFELCNEGFAARTLLAVLVALQGWILVLHLWAWCSERKGGKFPWARTALGSAERNTPLDARSD</sequence>
<keyword evidence="2" id="KW-1185">Reference proteome</keyword>
<name>A0ACC3MGB7_9PEZI</name>
<evidence type="ECO:0000313" key="2">
    <source>
        <dbReference type="Proteomes" id="UP001281147"/>
    </source>
</evidence>
<comment type="caution">
    <text evidence="1">The sequence shown here is derived from an EMBL/GenBank/DDBJ whole genome shotgun (WGS) entry which is preliminary data.</text>
</comment>
<dbReference type="EMBL" id="JAUTXU010000267">
    <property type="protein sequence ID" value="KAK3691317.1"/>
    <property type="molecule type" value="Genomic_DNA"/>
</dbReference>
<organism evidence="1 2">
    <name type="scientific">Vermiconidia calcicola</name>
    <dbReference type="NCBI Taxonomy" id="1690605"/>
    <lineage>
        <taxon>Eukaryota</taxon>
        <taxon>Fungi</taxon>
        <taxon>Dikarya</taxon>
        <taxon>Ascomycota</taxon>
        <taxon>Pezizomycotina</taxon>
        <taxon>Dothideomycetes</taxon>
        <taxon>Dothideomycetidae</taxon>
        <taxon>Mycosphaerellales</taxon>
        <taxon>Extremaceae</taxon>
        <taxon>Vermiconidia</taxon>
    </lineage>
</organism>
<proteinExistence type="predicted"/>
<gene>
    <name evidence="1" type="ORF">LTR37_018678</name>
</gene>
<evidence type="ECO:0000313" key="1">
    <source>
        <dbReference type="EMBL" id="KAK3691317.1"/>
    </source>
</evidence>
<accession>A0ACC3MGB7</accession>
<protein>
    <submittedName>
        <fullName evidence="1">Uncharacterized protein</fullName>
    </submittedName>
</protein>
<dbReference type="Proteomes" id="UP001281147">
    <property type="component" value="Unassembled WGS sequence"/>
</dbReference>